<evidence type="ECO:0000256" key="1">
    <source>
        <dbReference type="ARBA" id="ARBA00023015"/>
    </source>
</evidence>
<dbReference type="PRINTS" id="PR00598">
    <property type="entry name" value="HTHMARR"/>
</dbReference>
<dbReference type="SMART" id="SM00347">
    <property type="entry name" value="HTH_MARR"/>
    <property type="match status" value="1"/>
</dbReference>
<dbReference type="Gene3D" id="1.10.10.10">
    <property type="entry name" value="Winged helix-like DNA-binding domain superfamily/Winged helix DNA-binding domain"/>
    <property type="match status" value="1"/>
</dbReference>
<name>A0ABU4JQB7_9CLOT</name>
<dbReference type="SMART" id="SM00529">
    <property type="entry name" value="HTH_DTXR"/>
    <property type="match status" value="1"/>
</dbReference>
<evidence type="ECO:0000256" key="3">
    <source>
        <dbReference type="ARBA" id="ARBA00023163"/>
    </source>
</evidence>
<protein>
    <submittedName>
        <fullName evidence="5">MarR family transcriptional regulator</fullName>
    </submittedName>
</protein>
<keyword evidence="1" id="KW-0805">Transcription regulation</keyword>
<dbReference type="InterPro" id="IPR000835">
    <property type="entry name" value="HTH_MarR-typ"/>
</dbReference>
<evidence type="ECO:0000313" key="5">
    <source>
        <dbReference type="EMBL" id="MDW8800353.1"/>
    </source>
</evidence>
<dbReference type="PANTHER" id="PTHR42756">
    <property type="entry name" value="TRANSCRIPTIONAL REGULATOR, MARR"/>
    <property type="match status" value="1"/>
</dbReference>
<keyword evidence="3" id="KW-0804">Transcription</keyword>
<keyword evidence="2" id="KW-0238">DNA-binding</keyword>
<dbReference type="InterPro" id="IPR023187">
    <property type="entry name" value="Tscrpt_reg_MarR-type_CS"/>
</dbReference>
<dbReference type="SUPFAM" id="SSF46785">
    <property type="entry name" value="Winged helix' DNA-binding domain"/>
    <property type="match status" value="1"/>
</dbReference>
<dbReference type="PANTHER" id="PTHR42756:SF1">
    <property type="entry name" value="TRANSCRIPTIONAL REPRESSOR OF EMRAB OPERON"/>
    <property type="match status" value="1"/>
</dbReference>
<dbReference type="PROSITE" id="PS50995">
    <property type="entry name" value="HTH_MARR_2"/>
    <property type="match status" value="1"/>
</dbReference>
<gene>
    <name evidence="5" type="ORF">P8V03_04210</name>
</gene>
<comment type="caution">
    <text evidence="5">The sequence shown here is derived from an EMBL/GenBank/DDBJ whole genome shotgun (WGS) entry which is preliminary data.</text>
</comment>
<accession>A0ABU4JQB7</accession>
<dbReference type="EMBL" id="JARUJP010000003">
    <property type="protein sequence ID" value="MDW8800353.1"/>
    <property type="molecule type" value="Genomic_DNA"/>
</dbReference>
<evidence type="ECO:0000259" key="4">
    <source>
        <dbReference type="PROSITE" id="PS50995"/>
    </source>
</evidence>
<evidence type="ECO:0000313" key="6">
    <source>
        <dbReference type="Proteomes" id="UP001281656"/>
    </source>
</evidence>
<keyword evidence="6" id="KW-1185">Reference proteome</keyword>
<dbReference type="InterPro" id="IPR036388">
    <property type="entry name" value="WH-like_DNA-bd_sf"/>
</dbReference>
<dbReference type="InterPro" id="IPR022689">
    <property type="entry name" value="Iron_dep_repressor"/>
</dbReference>
<evidence type="ECO:0000256" key="2">
    <source>
        <dbReference type="ARBA" id="ARBA00023125"/>
    </source>
</evidence>
<dbReference type="RefSeq" id="WP_261672404.1">
    <property type="nucleotide sequence ID" value="NZ_JARUJP010000003.1"/>
</dbReference>
<organism evidence="5 6">
    <name type="scientific">Clostridium tanneri</name>
    <dbReference type="NCBI Taxonomy" id="3037988"/>
    <lineage>
        <taxon>Bacteria</taxon>
        <taxon>Bacillati</taxon>
        <taxon>Bacillota</taxon>
        <taxon>Clostridia</taxon>
        <taxon>Eubacteriales</taxon>
        <taxon>Clostridiaceae</taxon>
        <taxon>Clostridium</taxon>
    </lineage>
</organism>
<dbReference type="Pfam" id="PF12802">
    <property type="entry name" value="MarR_2"/>
    <property type="match status" value="1"/>
</dbReference>
<dbReference type="PROSITE" id="PS01117">
    <property type="entry name" value="HTH_MARR_1"/>
    <property type="match status" value="1"/>
</dbReference>
<dbReference type="InterPro" id="IPR036390">
    <property type="entry name" value="WH_DNA-bd_sf"/>
</dbReference>
<feature type="domain" description="HTH marR-type" evidence="4">
    <location>
        <begin position="1"/>
        <end position="137"/>
    </location>
</feature>
<proteinExistence type="predicted"/>
<sequence length="140" mass="16437">MFDLDSCIGFMTNRQSKKLAEAFNNRLAPFGVTRVQWIAMYYLDKYKSLSQMELADKMDIKPSTLARLVDRMERDGYVQRVKNDEDRRIFLVSLTEKGEKFWKDLLPEGENMGKVFSNNISDEDMSAFMKVLNQMVRNIE</sequence>
<dbReference type="Proteomes" id="UP001281656">
    <property type="component" value="Unassembled WGS sequence"/>
</dbReference>
<reference evidence="5 6" key="1">
    <citation type="submission" date="2023-04" db="EMBL/GenBank/DDBJ databases">
        <title>Clostridium tannerae sp. nov., isolated from the fecal material of an alpaca.</title>
        <authorList>
            <person name="Miller S."/>
            <person name="Hendry M."/>
            <person name="King J."/>
            <person name="Sankaranarayanan K."/>
            <person name="Lawson P.A."/>
        </authorList>
    </citation>
    <scope>NUCLEOTIDE SEQUENCE [LARGE SCALE GENOMIC DNA]</scope>
    <source>
        <strain evidence="5 6">A1-XYC3</strain>
    </source>
</reference>